<sequence>MRDRETAATIRDVEVQEMELAAQRRLFEQKLVKEKETATQEVQGELNASRRKADLEDRLLQRLMETEQEGKRKAHLLAEEHLAKTDQERIDADWHAQVLRKQRLDDLDREAFYQELAKHLQGNRAVESELLDTLRETEAKRWEEVLEKREQVAAEQAVTAALDANRKRFLEHEMNDALELAEKLQNEDDYFERLRDLRASQTQQGRQTPHKTPSQSGNVCLNDSSAVDSHVPFSLDRGRQNLESRERELMGNVRQLRQKLMSQARAKYTPPPEAQWSS</sequence>
<comment type="caution">
    <text evidence="1">The sequence shown here is derived from an EMBL/GenBank/DDBJ whole genome shotgun (WGS) entry which is preliminary data.</text>
</comment>
<keyword evidence="2" id="KW-1185">Reference proteome</keyword>
<organism evidence="1 2">
    <name type="scientific">Sphaerodactylus townsendi</name>
    <dbReference type="NCBI Taxonomy" id="933632"/>
    <lineage>
        <taxon>Eukaryota</taxon>
        <taxon>Metazoa</taxon>
        <taxon>Chordata</taxon>
        <taxon>Craniata</taxon>
        <taxon>Vertebrata</taxon>
        <taxon>Euteleostomi</taxon>
        <taxon>Lepidosauria</taxon>
        <taxon>Squamata</taxon>
        <taxon>Bifurcata</taxon>
        <taxon>Gekkota</taxon>
        <taxon>Sphaerodactylidae</taxon>
        <taxon>Sphaerodactylus</taxon>
    </lineage>
</organism>
<proteinExistence type="predicted"/>
<evidence type="ECO:0000313" key="2">
    <source>
        <dbReference type="Proteomes" id="UP000827872"/>
    </source>
</evidence>
<dbReference type="Proteomes" id="UP000827872">
    <property type="component" value="Linkage Group LG09"/>
</dbReference>
<dbReference type="EMBL" id="CM037622">
    <property type="protein sequence ID" value="KAH8003652.1"/>
    <property type="molecule type" value="Genomic_DNA"/>
</dbReference>
<gene>
    <name evidence="1" type="ORF">K3G42_022168</name>
</gene>
<reference evidence="1" key="1">
    <citation type="submission" date="2021-08" db="EMBL/GenBank/DDBJ databases">
        <title>The first chromosome-level gecko genome reveals the dynamic sex chromosomes of Neotropical dwarf geckos (Sphaerodactylidae: Sphaerodactylus).</title>
        <authorList>
            <person name="Pinto B.J."/>
            <person name="Keating S.E."/>
            <person name="Gamble T."/>
        </authorList>
    </citation>
    <scope>NUCLEOTIDE SEQUENCE</scope>
    <source>
        <strain evidence="1">TG3544</strain>
    </source>
</reference>
<accession>A0ACB8FEM0</accession>
<evidence type="ECO:0000313" key="1">
    <source>
        <dbReference type="EMBL" id="KAH8003652.1"/>
    </source>
</evidence>
<protein>
    <submittedName>
        <fullName evidence="1">Uncharacterized protein</fullName>
    </submittedName>
</protein>
<name>A0ACB8FEM0_9SAUR</name>